<reference evidence="2 3" key="1">
    <citation type="journal article" date="2018" name="Mol. Plant">
        <title>The genome of Artemisia annua provides insight into the evolution of Asteraceae family and artemisinin biosynthesis.</title>
        <authorList>
            <person name="Shen Q."/>
            <person name="Zhang L."/>
            <person name="Liao Z."/>
            <person name="Wang S."/>
            <person name="Yan T."/>
            <person name="Shi P."/>
            <person name="Liu M."/>
            <person name="Fu X."/>
            <person name="Pan Q."/>
            <person name="Wang Y."/>
            <person name="Lv Z."/>
            <person name="Lu X."/>
            <person name="Zhang F."/>
            <person name="Jiang W."/>
            <person name="Ma Y."/>
            <person name="Chen M."/>
            <person name="Hao X."/>
            <person name="Li L."/>
            <person name="Tang Y."/>
            <person name="Lv G."/>
            <person name="Zhou Y."/>
            <person name="Sun X."/>
            <person name="Brodelius P.E."/>
            <person name="Rose J.K.C."/>
            <person name="Tang K."/>
        </authorList>
    </citation>
    <scope>NUCLEOTIDE SEQUENCE [LARGE SCALE GENOMIC DNA]</scope>
    <source>
        <strain evidence="3">cv. Huhao1</strain>
        <tissue evidence="2">Leaf</tissue>
    </source>
</reference>
<dbReference type="SUPFAM" id="SSF52047">
    <property type="entry name" value="RNI-like"/>
    <property type="match status" value="1"/>
</dbReference>
<feature type="domain" description="F-box" evidence="1">
    <location>
        <begin position="19"/>
        <end position="58"/>
    </location>
</feature>
<dbReference type="PANTHER" id="PTHR34223:SF51">
    <property type="entry name" value="OS06G0556300 PROTEIN"/>
    <property type="match status" value="1"/>
</dbReference>
<dbReference type="Pfam" id="PF00646">
    <property type="entry name" value="F-box"/>
    <property type="match status" value="1"/>
</dbReference>
<gene>
    <name evidence="2" type="ORF">CTI12_AA469220</name>
</gene>
<sequence length="380" mass="44345">MKKSNQAKASKHENGVDYISNMPDPILQLILQGLPTTEEVVRTSVLSTRWRYLWTSIPYFPSLDLDCYRTALTPSLKFPKKKFKDFVTWCLANRTVDLDSLRLCCASYYRYSTVNGWIKEAVNRNAKSLDLKFDHKSECFSDFDFPEWLVTCDTLEVLRLNLYCRAPLNLARCTELRFRALRVLELNNVYCRNINAIELFLRMSPLLEELTLIHCWLRVSGRDRILSPKLKTLIIRNWKKIISGEGFWRGVSVSCPELMSFEFNCAFEREVLIIENINSLKKAVILPNNKMQRMISYDMGDEICKVLAKISHVESLSVNLYFIQCIDAARDWRGYFPASFLNLKTLEVTTTIDAFTMNVIIRILRCSIWSLSIWSFKRNI</sequence>
<dbReference type="CDD" id="cd22160">
    <property type="entry name" value="F-box_AtFBL13-like"/>
    <property type="match status" value="1"/>
</dbReference>
<dbReference type="AlphaFoldDB" id="A0A2U1LPC4"/>
<dbReference type="InterPro" id="IPR032675">
    <property type="entry name" value="LRR_dom_sf"/>
</dbReference>
<evidence type="ECO:0000259" key="1">
    <source>
        <dbReference type="Pfam" id="PF00646"/>
    </source>
</evidence>
<dbReference type="PANTHER" id="PTHR34223">
    <property type="entry name" value="OS11G0201299 PROTEIN"/>
    <property type="match status" value="1"/>
</dbReference>
<dbReference type="Proteomes" id="UP000245207">
    <property type="component" value="Unassembled WGS sequence"/>
</dbReference>
<accession>A0A2U1LPC4</accession>
<proteinExistence type="predicted"/>
<organism evidence="2 3">
    <name type="scientific">Artemisia annua</name>
    <name type="common">Sweet wormwood</name>
    <dbReference type="NCBI Taxonomy" id="35608"/>
    <lineage>
        <taxon>Eukaryota</taxon>
        <taxon>Viridiplantae</taxon>
        <taxon>Streptophyta</taxon>
        <taxon>Embryophyta</taxon>
        <taxon>Tracheophyta</taxon>
        <taxon>Spermatophyta</taxon>
        <taxon>Magnoliopsida</taxon>
        <taxon>eudicotyledons</taxon>
        <taxon>Gunneridae</taxon>
        <taxon>Pentapetalae</taxon>
        <taxon>asterids</taxon>
        <taxon>campanulids</taxon>
        <taxon>Asterales</taxon>
        <taxon>Asteraceae</taxon>
        <taxon>Asteroideae</taxon>
        <taxon>Anthemideae</taxon>
        <taxon>Artemisiinae</taxon>
        <taxon>Artemisia</taxon>
    </lineage>
</organism>
<dbReference type="InterPro" id="IPR053781">
    <property type="entry name" value="F-box_AtFBL13-like"/>
</dbReference>
<name>A0A2U1LPC4_ARTAN</name>
<dbReference type="Gene3D" id="3.80.10.10">
    <property type="entry name" value="Ribonuclease Inhibitor"/>
    <property type="match status" value="1"/>
</dbReference>
<comment type="caution">
    <text evidence="2">The sequence shown here is derived from an EMBL/GenBank/DDBJ whole genome shotgun (WGS) entry which is preliminary data.</text>
</comment>
<evidence type="ECO:0000313" key="2">
    <source>
        <dbReference type="EMBL" id="PWA50824.1"/>
    </source>
</evidence>
<dbReference type="InterPro" id="IPR001810">
    <property type="entry name" value="F-box_dom"/>
</dbReference>
<dbReference type="STRING" id="35608.A0A2U1LPC4"/>
<dbReference type="SUPFAM" id="SSF81383">
    <property type="entry name" value="F-box domain"/>
    <property type="match status" value="1"/>
</dbReference>
<dbReference type="InterPro" id="IPR036047">
    <property type="entry name" value="F-box-like_dom_sf"/>
</dbReference>
<keyword evidence="3" id="KW-1185">Reference proteome</keyword>
<dbReference type="EMBL" id="PKPP01008392">
    <property type="protein sequence ID" value="PWA50824.1"/>
    <property type="molecule type" value="Genomic_DNA"/>
</dbReference>
<dbReference type="OrthoDB" id="594804at2759"/>
<protein>
    <submittedName>
        <fullName evidence="2">F-box domain, FBD domain, Leucine-rich repeat domain, L domain-like protein</fullName>
    </submittedName>
</protein>
<dbReference type="InterPro" id="IPR053197">
    <property type="entry name" value="F-box_SCFL_complex_component"/>
</dbReference>
<evidence type="ECO:0000313" key="3">
    <source>
        <dbReference type="Proteomes" id="UP000245207"/>
    </source>
</evidence>